<evidence type="ECO:0000256" key="8">
    <source>
        <dbReference type="SAM" id="Phobius"/>
    </source>
</evidence>
<dbReference type="AlphaFoldDB" id="A0A060CDK7"/>
<proteinExistence type="predicted"/>
<feature type="non-terminal residue" evidence="9">
    <location>
        <position position="1"/>
    </location>
</feature>
<protein>
    <submittedName>
        <fullName evidence="9">CAZy families GT22 protein</fullName>
    </submittedName>
</protein>
<feature type="transmembrane region" description="Helical" evidence="8">
    <location>
        <begin position="27"/>
        <end position="46"/>
    </location>
</feature>
<evidence type="ECO:0000256" key="3">
    <source>
        <dbReference type="ARBA" id="ARBA00022679"/>
    </source>
</evidence>
<keyword evidence="5" id="KW-0256">Endoplasmic reticulum</keyword>
<keyword evidence="6 8" id="KW-1133">Transmembrane helix</keyword>
<keyword evidence="3" id="KW-0808">Transferase</keyword>
<dbReference type="GO" id="GO:0000030">
    <property type="term" value="F:mannosyltransferase activity"/>
    <property type="evidence" value="ECO:0007669"/>
    <property type="project" value="UniProtKB-ARBA"/>
</dbReference>
<sequence length="93" mass="10588">ELRFLIPIIPLACCCVNLNGSPRFVRLVIRLWLIFNIFMTILMGFLHQAGLVGATNYLGTTLDNEKVNQTIFIDLLENLQTSNMVVENISEYL</sequence>
<keyword evidence="2" id="KW-0328">Glycosyltransferase</keyword>
<comment type="subcellular location">
    <subcellularLocation>
        <location evidence="1">Endoplasmic reticulum membrane</location>
        <topology evidence="1">Multi-pass membrane protein</topology>
    </subcellularLocation>
</comment>
<reference evidence="9" key="1">
    <citation type="journal article" date="2013" name="Environ. Microbiol.">
        <title>Seasonally variable intestinal metagenomes of the red palm weevil (Rhynchophorus ferrugineus).</title>
        <authorList>
            <person name="Jia S."/>
            <person name="Zhang X."/>
            <person name="Zhang G."/>
            <person name="Yin A."/>
            <person name="Zhang S."/>
            <person name="Li F."/>
            <person name="Wang L."/>
            <person name="Zhao D."/>
            <person name="Yun Q."/>
            <person name="Tala"/>
            <person name="Wang J."/>
            <person name="Sun G."/>
            <person name="Baabdullah M."/>
            <person name="Yu X."/>
            <person name="Hu S."/>
            <person name="Al-Mssallem I.S."/>
            <person name="Yu J."/>
        </authorList>
    </citation>
    <scope>NUCLEOTIDE SEQUENCE</scope>
</reference>
<evidence type="ECO:0000256" key="7">
    <source>
        <dbReference type="ARBA" id="ARBA00023136"/>
    </source>
</evidence>
<dbReference type="Pfam" id="PF03901">
    <property type="entry name" value="Glyco_transf_22"/>
    <property type="match status" value="1"/>
</dbReference>
<dbReference type="EMBL" id="KF127403">
    <property type="protein sequence ID" value="AIA94758.1"/>
    <property type="molecule type" value="Genomic_DNA"/>
</dbReference>
<evidence type="ECO:0000313" key="9">
    <source>
        <dbReference type="EMBL" id="AIA94758.1"/>
    </source>
</evidence>
<evidence type="ECO:0000256" key="2">
    <source>
        <dbReference type="ARBA" id="ARBA00022676"/>
    </source>
</evidence>
<organism evidence="9">
    <name type="scientific">uncultured Debaryomyces</name>
    <dbReference type="NCBI Taxonomy" id="687796"/>
    <lineage>
        <taxon>Eukaryota</taxon>
        <taxon>Fungi</taxon>
        <taxon>Dikarya</taxon>
        <taxon>Ascomycota</taxon>
        <taxon>Saccharomycotina</taxon>
        <taxon>Saccharomycetes</taxon>
        <taxon>Saccharomycetales</taxon>
        <taxon>Saccharomycetaceae</taxon>
        <taxon>environmental samples</taxon>
    </lineage>
</organism>
<evidence type="ECO:0000256" key="5">
    <source>
        <dbReference type="ARBA" id="ARBA00022824"/>
    </source>
</evidence>
<accession>A0A060CDK7</accession>
<name>A0A060CDK7_9SACH</name>
<dbReference type="GO" id="GO:0005789">
    <property type="term" value="C:endoplasmic reticulum membrane"/>
    <property type="evidence" value="ECO:0007669"/>
    <property type="project" value="UniProtKB-SubCell"/>
</dbReference>
<evidence type="ECO:0000256" key="1">
    <source>
        <dbReference type="ARBA" id="ARBA00004477"/>
    </source>
</evidence>
<keyword evidence="4 8" id="KW-0812">Transmembrane</keyword>
<keyword evidence="7 8" id="KW-0472">Membrane</keyword>
<dbReference type="InterPro" id="IPR005599">
    <property type="entry name" value="GPI_mannosylTrfase"/>
</dbReference>
<evidence type="ECO:0000256" key="6">
    <source>
        <dbReference type="ARBA" id="ARBA00022989"/>
    </source>
</evidence>
<evidence type="ECO:0000256" key="4">
    <source>
        <dbReference type="ARBA" id="ARBA00022692"/>
    </source>
</evidence>